<evidence type="ECO:0000256" key="14">
    <source>
        <dbReference type="ARBA" id="ARBA00023288"/>
    </source>
</evidence>
<dbReference type="GO" id="GO:0071880">
    <property type="term" value="P:adenylate cyclase-activating adrenergic receptor signaling pathway"/>
    <property type="evidence" value="ECO:0007669"/>
    <property type="project" value="TreeGrafter"/>
</dbReference>
<evidence type="ECO:0000256" key="6">
    <source>
        <dbReference type="ARBA" id="ARBA00023040"/>
    </source>
</evidence>
<sequence length="443" mass="49487">MDMNFSTVLDSGLSERDSSMRVLTGCFLSLLILSTLLGNTLVCAAVTKFRHLRSKVTNFFVISLAVSDLLVAILVMPWKAVTEIVGFWPFGSFCKIWVAFDIMCSTASILNLCVISVDRYWAISSPFRYERKMTPKVAFVMISVAWTLSLLISFIPVQLNWHKAQTTSYFDHNTTYGDLLPDNCDSSLNRTYAISSSLISFYIPVAIMIVTYTRIYRIAQKQIRRISALERAAECAKKRHTSMGNSSNMETESSFKMSFKRETKVLKTLSVIMGVFVCCWLPFFILNCMVPFCERVSPNGSTHFPCVSATAFDVFIWFGWANSSLNPIIYAFNADFRKAFSILLHCHSLCPGSNAIEIVSINNNGAPSQSLHYEPQGCISKGYLAKEGNLSHTIPHTVLCQDEVLQRKDDDIGIKAPSGKLDSEADLSLENINPTTQNGQNST</sequence>
<evidence type="ECO:0000256" key="12">
    <source>
        <dbReference type="ARBA" id="ARBA00023224"/>
    </source>
</evidence>
<dbReference type="InterPro" id="IPR000276">
    <property type="entry name" value="GPCR_Rhodpsn"/>
</dbReference>
<evidence type="ECO:0000256" key="11">
    <source>
        <dbReference type="ARBA" id="ARBA00023180"/>
    </source>
</evidence>
<evidence type="ECO:0000256" key="10">
    <source>
        <dbReference type="ARBA" id="ARBA00023170"/>
    </source>
</evidence>
<organism evidence="20 21">
    <name type="scientific">Synaphobranchus kaupii</name>
    <name type="common">Kaup's arrowtooth eel</name>
    <dbReference type="NCBI Taxonomy" id="118154"/>
    <lineage>
        <taxon>Eukaryota</taxon>
        <taxon>Metazoa</taxon>
        <taxon>Chordata</taxon>
        <taxon>Craniata</taxon>
        <taxon>Vertebrata</taxon>
        <taxon>Euteleostomi</taxon>
        <taxon>Actinopterygii</taxon>
        <taxon>Neopterygii</taxon>
        <taxon>Teleostei</taxon>
        <taxon>Anguilliformes</taxon>
        <taxon>Synaphobranchidae</taxon>
        <taxon>Synaphobranchus</taxon>
    </lineage>
</organism>
<dbReference type="OrthoDB" id="6021915at2759"/>
<dbReference type="PANTHER" id="PTHR24248:SF139">
    <property type="entry name" value="D(1A) DOPAMINE RECEPTOR"/>
    <property type="match status" value="1"/>
</dbReference>
<feature type="transmembrane region" description="Helical" evidence="18">
    <location>
        <begin position="265"/>
        <end position="286"/>
    </location>
</feature>
<keyword evidence="11" id="KW-0325">Glycoprotein</keyword>
<reference evidence="20" key="1">
    <citation type="journal article" date="2023" name="Science">
        <title>Genome structures resolve the early diversification of teleost fishes.</title>
        <authorList>
            <person name="Parey E."/>
            <person name="Louis A."/>
            <person name="Montfort J."/>
            <person name="Bouchez O."/>
            <person name="Roques C."/>
            <person name="Iampietro C."/>
            <person name="Lluch J."/>
            <person name="Castinel A."/>
            <person name="Donnadieu C."/>
            <person name="Desvignes T."/>
            <person name="Floi Bucao C."/>
            <person name="Jouanno E."/>
            <person name="Wen M."/>
            <person name="Mejri S."/>
            <person name="Dirks R."/>
            <person name="Jansen H."/>
            <person name="Henkel C."/>
            <person name="Chen W.J."/>
            <person name="Zahm M."/>
            <person name="Cabau C."/>
            <person name="Klopp C."/>
            <person name="Thompson A.W."/>
            <person name="Robinson-Rechavi M."/>
            <person name="Braasch I."/>
            <person name="Lecointre G."/>
            <person name="Bobe J."/>
            <person name="Postlethwait J.H."/>
            <person name="Berthelot C."/>
            <person name="Roest Crollius H."/>
            <person name="Guiguen Y."/>
        </authorList>
    </citation>
    <scope>NUCLEOTIDE SEQUENCE</scope>
    <source>
        <strain evidence="20">WJC10195</strain>
    </source>
</reference>
<evidence type="ECO:0000256" key="5">
    <source>
        <dbReference type="ARBA" id="ARBA00022989"/>
    </source>
</evidence>
<dbReference type="GO" id="GO:0001588">
    <property type="term" value="F:dopamine neurotransmitter receptor activity, coupled via Gs"/>
    <property type="evidence" value="ECO:0007669"/>
    <property type="project" value="TreeGrafter"/>
</dbReference>
<dbReference type="Gene3D" id="1.20.1070.10">
    <property type="entry name" value="Rhodopsin 7-helix transmembrane proteins"/>
    <property type="match status" value="1"/>
</dbReference>
<evidence type="ECO:0000259" key="19">
    <source>
        <dbReference type="PROSITE" id="PS50262"/>
    </source>
</evidence>
<proteinExistence type="inferred from homology"/>
<evidence type="ECO:0000256" key="17">
    <source>
        <dbReference type="SAM" id="MobiDB-lite"/>
    </source>
</evidence>
<evidence type="ECO:0000313" key="21">
    <source>
        <dbReference type="Proteomes" id="UP001152622"/>
    </source>
</evidence>
<dbReference type="InterPro" id="IPR000929">
    <property type="entry name" value="Dopamine_rcpt"/>
</dbReference>
<keyword evidence="7 18" id="KW-0472">Membrane</keyword>
<dbReference type="InterPro" id="IPR017452">
    <property type="entry name" value="GPCR_Rhodpsn_7TM"/>
</dbReference>
<evidence type="ECO:0000256" key="2">
    <source>
        <dbReference type="ARBA" id="ARBA00020814"/>
    </source>
</evidence>
<keyword evidence="14" id="KW-0449">Lipoprotein</keyword>
<feature type="transmembrane region" description="Helical" evidence="18">
    <location>
        <begin position="192"/>
        <end position="215"/>
    </location>
</feature>
<evidence type="ECO:0000256" key="15">
    <source>
        <dbReference type="ARBA" id="ARBA00032831"/>
    </source>
</evidence>
<keyword evidence="10 16" id="KW-0675">Receptor</keyword>
<evidence type="ECO:0000256" key="1">
    <source>
        <dbReference type="ARBA" id="ARBA00004272"/>
    </source>
</evidence>
<dbReference type="PROSITE" id="PS50262">
    <property type="entry name" value="G_PROTEIN_RECEP_F1_2"/>
    <property type="match status" value="1"/>
</dbReference>
<evidence type="ECO:0000313" key="20">
    <source>
        <dbReference type="EMBL" id="KAJ8332455.1"/>
    </source>
</evidence>
<keyword evidence="12 16" id="KW-0807">Transducer</keyword>
<keyword evidence="4 16" id="KW-0812">Transmembrane</keyword>
<feature type="region of interest" description="Disordered" evidence="17">
    <location>
        <begin position="415"/>
        <end position="443"/>
    </location>
</feature>
<dbReference type="PROSITE" id="PS00237">
    <property type="entry name" value="G_PROTEIN_RECEP_F1_1"/>
    <property type="match status" value="1"/>
</dbReference>
<keyword evidence="21" id="KW-1185">Reference proteome</keyword>
<dbReference type="GO" id="GO:0042311">
    <property type="term" value="P:vasodilation"/>
    <property type="evidence" value="ECO:0007669"/>
    <property type="project" value="InterPro"/>
</dbReference>
<feature type="domain" description="G-protein coupled receptors family 1 profile" evidence="19">
    <location>
        <begin position="38"/>
        <end position="330"/>
    </location>
</feature>
<evidence type="ECO:0000256" key="18">
    <source>
        <dbReference type="SAM" id="Phobius"/>
    </source>
</evidence>
<feature type="transmembrane region" description="Helical" evidence="18">
    <location>
        <begin position="96"/>
        <end position="117"/>
    </location>
</feature>
<dbReference type="AlphaFoldDB" id="A0A9Q1E5I0"/>
<name>A0A9Q1E5I0_SYNKA</name>
<accession>A0A9Q1E5I0</accession>
<evidence type="ECO:0000256" key="3">
    <source>
        <dbReference type="ARBA" id="ARBA00022475"/>
    </source>
</evidence>
<dbReference type="PANTHER" id="PTHR24248">
    <property type="entry name" value="ADRENERGIC RECEPTOR-RELATED G-PROTEIN COUPLED RECEPTOR"/>
    <property type="match status" value="1"/>
</dbReference>
<gene>
    <name evidence="20" type="ORF">SKAU_G00426280</name>
</gene>
<keyword evidence="8" id="KW-0564">Palmitate</keyword>
<feature type="transmembrane region" description="Helical" evidence="18">
    <location>
        <begin position="56"/>
        <end position="76"/>
    </location>
</feature>
<dbReference type="PRINTS" id="PR00565">
    <property type="entry name" value="DOPAMINED1AR"/>
</dbReference>
<dbReference type="PRINTS" id="PR00242">
    <property type="entry name" value="DOPAMINER"/>
</dbReference>
<comment type="subcellular location">
    <subcellularLocation>
        <location evidence="1">Cell projection</location>
        <location evidence="1">Cilium membrane</location>
        <topology evidence="1">Multi-pass membrane protein</topology>
    </subcellularLocation>
</comment>
<dbReference type="GO" id="GO:0004930">
    <property type="term" value="F:G protein-coupled receptor activity"/>
    <property type="evidence" value="ECO:0007669"/>
    <property type="project" value="UniProtKB-KW"/>
</dbReference>
<dbReference type="SMART" id="SM01381">
    <property type="entry name" value="7TM_GPCR_Srsx"/>
    <property type="match status" value="1"/>
</dbReference>
<keyword evidence="6 16" id="KW-0297">G-protein coupled receptor</keyword>
<dbReference type="SUPFAM" id="SSF81321">
    <property type="entry name" value="Family A G protein-coupled receptor-like"/>
    <property type="match status" value="1"/>
</dbReference>
<evidence type="ECO:0000256" key="16">
    <source>
        <dbReference type="RuleBase" id="RU000688"/>
    </source>
</evidence>
<evidence type="ECO:0000256" key="9">
    <source>
        <dbReference type="ARBA" id="ARBA00023157"/>
    </source>
</evidence>
<evidence type="ECO:0000256" key="4">
    <source>
        <dbReference type="ARBA" id="ARBA00022692"/>
    </source>
</evidence>
<evidence type="ECO:0000256" key="8">
    <source>
        <dbReference type="ARBA" id="ARBA00023139"/>
    </source>
</evidence>
<dbReference type="PRINTS" id="PR00237">
    <property type="entry name" value="GPCRRHODOPSN"/>
</dbReference>
<feature type="transmembrane region" description="Helical" evidence="18">
    <location>
        <begin position="137"/>
        <end position="159"/>
    </location>
</feature>
<comment type="caution">
    <text evidence="20">The sequence shown here is derived from an EMBL/GenBank/DDBJ whole genome shotgun (WGS) entry which is preliminary data.</text>
</comment>
<keyword evidence="9" id="KW-1015">Disulfide bond</keyword>
<dbReference type="GO" id="GO:0043410">
    <property type="term" value="P:positive regulation of MAPK cascade"/>
    <property type="evidence" value="ECO:0007669"/>
    <property type="project" value="TreeGrafter"/>
</dbReference>
<dbReference type="FunFam" id="1.20.1070.10:FF:000045">
    <property type="entry name" value="D(1A) dopamine receptor"/>
    <property type="match status" value="1"/>
</dbReference>
<dbReference type="Proteomes" id="UP001152622">
    <property type="component" value="Unassembled WGS sequence"/>
</dbReference>
<dbReference type="Pfam" id="PF00001">
    <property type="entry name" value="7tm_1"/>
    <property type="match status" value="1"/>
</dbReference>
<dbReference type="InterPro" id="IPR001413">
    <property type="entry name" value="Dopamine_D1_rcpt"/>
</dbReference>
<feature type="compositionally biased region" description="Polar residues" evidence="17">
    <location>
        <begin position="430"/>
        <end position="443"/>
    </location>
</feature>
<keyword evidence="13" id="KW-0966">Cell projection</keyword>
<comment type="similarity">
    <text evidence="16">Belongs to the G-protein coupled receptor 1 family.</text>
</comment>
<keyword evidence="3" id="KW-1003">Cell membrane</keyword>
<dbReference type="GO" id="GO:0060170">
    <property type="term" value="C:ciliary membrane"/>
    <property type="evidence" value="ECO:0007669"/>
    <property type="project" value="UniProtKB-SubCell"/>
</dbReference>
<evidence type="ECO:0000256" key="13">
    <source>
        <dbReference type="ARBA" id="ARBA00023273"/>
    </source>
</evidence>
<feature type="transmembrane region" description="Helical" evidence="18">
    <location>
        <begin position="20"/>
        <end position="44"/>
    </location>
</feature>
<dbReference type="GO" id="GO:0045202">
    <property type="term" value="C:synapse"/>
    <property type="evidence" value="ECO:0007669"/>
    <property type="project" value="GOC"/>
</dbReference>
<dbReference type="EMBL" id="JAINUF010000026">
    <property type="protein sequence ID" value="KAJ8332455.1"/>
    <property type="molecule type" value="Genomic_DNA"/>
</dbReference>
<keyword evidence="5 18" id="KW-1133">Transmembrane helix</keyword>
<evidence type="ECO:0000256" key="7">
    <source>
        <dbReference type="ARBA" id="ARBA00023136"/>
    </source>
</evidence>
<protein>
    <recommendedName>
        <fullName evidence="2">D(1A) dopamine receptor</fullName>
    </recommendedName>
    <alternativeName>
        <fullName evidence="15">Dopamine D1 receptor</fullName>
    </alternativeName>
</protein>